<gene>
    <name evidence="2" type="ORF">CK203_057865</name>
</gene>
<organism evidence="2 3">
    <name type="scientific">Vitis vinifera</name>
    <name type="common">Grape</name>
    <dbReference type="NCBI Taxonomy" id="29760"/>
    <lineage>
        <taxon>Eukaryota</taxon>
        <taxon>Viridiplantae</taxon>
        <taxon>Streptophyta</taxon>
        <taxon>Embryophyta</taxon>
        <taxon>Tracheophyta</taxon>
        <taxon>Spermatophyta</taxon>
        <taxon>Magnoliopsida</taxon>
        <taxon>eudicotyledons</taxon>
        <taxon>Gunneridae</taxon>
        <taxon>Pentapetalae</taxon>
        <taxon>rosids</taxon>
        <taxon>Vitales</taxon>
        <taxon>Vitaceae</taxon>
        <taxon>Viteae</taxon>
        <taxon>Vitis</taxon>
    </lineage>
</organism>
<dbReference type="EMBL" id="QGNW01000357">
    <property type="protein sequence ID" value="RVW75120.1"/>
    <property type="molecule type" value="Genomic_DNA"/>
</dbReference>
<sequence length="136" mass="15114">MRLKLRDMETENDRVAEKNYLDLLDISADVGEEEDYQLFQWVRPIHLDDEVGNLDPQIASHAREFRVNIEHVLSEEVQSESFSKDTDDSFQAALNSHQKIDSTNVGHSSRPSTIGTSASSYDGSRGGTDDGADNAG</sequence>
<feature type="compositionally biased region" description="Polar residues" evidence="1">
    <location>
        <begin position="92"/>
        <end position="122"/>
    </location>
</feature>
<protein>
    <submittedName>
        <fullName evidence="2">Uncharacterized protein</fullName>
    </submittedName>
</protein>
<dbReference type="AlphaFoldDB" id="A0A438GSC3"/>
<name>A0A438GSC3_VITVI</name>
<evidence type="ECO:0000313" key="3">
    <source>
        <dbReference type="Proteomes" id="UP000288805"/>
    </source>
</evidence>
<evidence type="ECO:0000313" key="2">
    <source>
        <dbReference type="EMBL" id="RVW75120.1"/>
    </source>
</evidence>
<dbReference type="Proteomes" id="UP000288805">
    <property type="component" value="Unassembled WGS sequence"/>
</dbReference>
<accession>A0A438GSC3</accession>
<feature type="region of interest" description="Disordered" evidence="1">
    <location>
        <begin position="76"/>
        <end position="136"/>
    </location>
</feature>
<reference evidence="2 3" key="1">
    <citation type="journal article" date="2018" name="PLoS Genet.">
        <title>Population sequencing reveals clonal diversity and ancestral inbreeding in the grapevine cultivar Chardonnay.</title>
        <authorList>
            <person name="Roach M.J."/>
            <person name="Johnson D.L."/>
            <person name="Bohlmann J."/>
            <person name="van Vuuren H.J."/>
            <person name="Jones S.J."/>
            <person name="Pretorius I.S."/>
            <person name="Schmidt S.A."/>
            <person name="Borneman A.R."/>
        </authorList>
    </citation>
    <scope>NUCLEOTIDE SEQUENCE [LARGE SCALE GENOMIC DNA]</scope>
    <source>
        <strain evidence="3">cv. Chardonnay</strain>
        <tissue evidence="2">Leaf</tissue>
    </source>
</reference>
<evidence type="ECO:0000256" key="1">
    <source>
        <dbReference type="SAM" id="MobiDB-lite"/>
    </source>
</evidence>
<proteinExistence type="predicted"/>
<comment type="caution">
    <text evidence="2">The sequence shown here is derived from an EMBL/GenBank/DDBJ whole genome shotgun (WGS) entry which is preliminary data.</text>
</comment>